<accession>A0A2Z6S8Q3</accession>
<name>A0A2Z6S8Q3_9GLOM</name>
<gene>
    <name evidence="1" type="ORF">RclHR1_00040008</name>
</gene>
<proteinExistence type="predicted"/>
<reference evidence="1 2" key="1">
    <citation type="submission" date="2017-11" db="EMBL/GenBank/DDBJ databases">
        <title>The genome of Rhizophagus clarus HR1 reveals common genetic basis of auxotrophy among arbuscular mycorrhizal fungi.</title>
        <authorList>
            <person name="Kobayashi Y."/>
        </authorList>
    </citation>
    <scope>NUCLEOTIDE SEQUENCE [LARGE SCALE GENOMIC DNA]</scope>
    <source>
        <strain evidence="1 2">HR1</strain>
    </source>
</reference>
<evidence type="ECO:0000313" key="1">
    <source>
        <dbReference type="EMBL" id="GBC00857.1"/>
    </source>
</evidence>
<comment type="caution">
    <text evidence="1">The sequence shown here is derived from an EMBL/GenBank/DDBJ whole genome shotgun (WGS) entry which is preliminary data.</text>
</comment>
<protein>
    <submittedName>
        <fullName evidence="1">Uncharacterized protein</fullName>
    </submittedName>
</protein>
<keyword evidence="2" id="KW-1185">Reference proteome</keyword>
<dbReference type="AlphaFoldDB" id="A0A2Z6S8Q3"/>
<evidence type="ECO:0000313" key="2">
    <source>
        <dbReference type="Proteomes" id="UP000247702"/>
    </source>
</evidence>
<dbReference type="EMBL" id="BEXD01003334">
    <property type="protein sequence ID" value="GBC00857.1"/>
    <property type="molecule type" value="Genomic_DNA"/>
</dbReference>
<dbReference type="Proteomes" id="UP000247702">
    <property type="component" value="Unassembled WGS sequence"/>
</dbReference>
<organism evidence="1 2">
    <name type="scientific">Rhizophagus clarus</name>
    <dbReference type="NCBI Taxonomy" id="94130"/>
    <lineage>
        <taxon>Eukaryota</taxon>
        <taxon>Fungi</taxon>
        <taxon>Fungi incertae sedis</taxon>
        <taxon>Mucoromycota</taxon>
        <taxon>Glomeromycotina</taxon>
        <taxon>Glomeromycetes</taxon>
        <taxon>Glomerales</taxon>
        <taxon>Glomeraceae</taxon>
        <taxon>Rhizophagus</taxon>
    </lineage>
</organism>
<sequence>MVVFLRRILQIGKTTEMEFKISNVPSRNRITDIRTYFACLQGENGEGEFGINVQPSFMLISSLFLPDDLP</sequence>